<dbReference type="PANTHER" id="PTHR33269:SF17">
    <property type="entry name" value="NADH-UBIQUINONE OXIDOREDUCTASE CHAIN 6"/>
    <property type="match status" value="1"/>
</dbReference>
<keyword evidence="2" id="KW-0520">NAD</keyword>
<sequence>MIPVSVIFYVFATLVAGSGLFMVLTKNVLYAAFSLLICLLSLAAIYVCLFADFAAIAQIMIYVGGVLVLILFGLMLSLKSSDAAQTSPSRNPIKSFLLAASVLVGLLFLIFNSNITALPGLGNIQPQFLTQKTSIYHLGIEFITTFALPFELASLLLLAALVGAAYISAGSKIK</sequence>
<evidence type="ECO:0000256" key="1">
    <source>
        <dbReference type="ARBA" id="ARBA00005698"/>
    </source>
</evidence>
<feature type="transmembrane region" description="Helical" evidence="2">
    <location>
        <begin position="135"/>
        <end position="167"/>
    </location>
</feature>
<keyword evidence="2" id="KW-0472">Membrane</keyword>
<gene>
    <name evidence="3" type="ORF">I5M27_16545</name>
</gene>
<evidence type="ECO:0000256" key="2">
    <source>
        <dbReference type="RuleBase" id="RU004429"/>
    </source>
</evidence>
<dbReference type="Proteomes" id="UP000644147">
    <property type="component" value="Unassembled WGS sequence"/>
</dbReference>
<feature type="transmembrane region" description="Helical" evidence="2">
    <location>
        <begin position="96"/>
        <end position="115"/>
    </location>
</feature>
<comment type="similarity">
    <text evidence="1 2">Belongs to the complex I subunit 6 family.</text>
</comment>
<dbReference type="InterPro" id="IPR042106">
    <property type="entry name" value="Nuo/plastoQ_OxRdtase_6_NuoJ"/>
</dbReference>
<protein>
    <recommendedName>
        <fullName evidence="2">NADH-quinone oxidoreductase subunit J</fullName>
        <ecNumber evidence="2">7.1.1.-</ecNumber>
    </recommendedName>
</protein>
<keyword evidence="4" id="KW-1185">Reference proteome</keyword>
<evidence type="ECO:0000313" key="3">
    <source>
        <dbReference type="EMBL" id="MBK0404607.1"/>
    </source>
</evidence>
<keyword evidence="2" id="KW-0812">Transmembrane</keyword>
<comment type="catalytic activity">
    <reaction evidence="2">
        <text>a quinone + NADH + 5 H(+)(in) = a quinol + NAD(+) + 4 H(+)(out)</text>
        <dbReference type="Rhea" id="RHEA:57888"/>
        <dbReference type="ChEBI" id="CHEBI:15378"/>
        <dbReference type="ChEBI" id="CHEBI:24646"/>
        <dbReference type="ChEBI" id="CHEBI:57540"/>
        <dbReference type="ChEBI" id="CHEBI:57945"/>
        <dbReference type="ChEBI" id="CHEBI:132124"/>
    </reaction>
</comment>
<dbReference type="RefSeq" id="WP_200507444.1">
    <property type="nucleotide sequence ID" value="NZ_JAEHFX010000010.1"/>
</dbReference>
<accession>A0ABS1C5E1</accession>
<dbReference type="EC" id="7.1.1.-" evidence="2"/>
<keyword evidence="2" id="KW-1133">Transmembrane helix</keyword>
<organism evidence="3 4">
    <name type="scientific">Adhaeribacter terrigena</name>
    <dbReference type="NCBI Taxonomy" id="2793070"/>
    <lineage>
        <taxon>Bacteria</taxon>
        <taxon>Pseudomonadati</taxon>
        <taxon>Bacteroidota</taxon>
        <taxon>Cytophagia</taxon>
        <taxon>Cytophagales</taxon>
        <taxon>Hymenobacteraceae</taxon>
        <taxon>Adhaeribacter</taxon>
    </lineage>
</organism>
<dbReference type="PANTHER" id="PTHR33269">
    <property type="entry name" value="NADH-UBIQUINONE OXIDOREDUCTASE CHAIN 6"/>
    <property type="match status" value="1"/>
</dbReference>
<name>A0ABS1C5E1_9BACT</name>
<keyword evidence="2" id="KW-1003">Cell membrane</keyword>
<dbReference type="Pfam" id="PF00499">
    <property type="entry name" value="Oxidored_q3"/>
    <property type="match status" value="1"/>
</dbReference>
<dbReference type="EMBL" id="JAEHFX010000010">
    <property type="protein sequence ID" value="MBK0404607.1"/>
    <property type="molecule type" value="Genomic_DNA"/>
</dbReference>
<comment type="subcellular location">
    <subcellularLocation>
        <location evidence="2">Cell membrane</location>
        <topology evidence="2">Multi-pass membrane protein</topology>
    </subcellularLocation>
</comment>
<dbReference type="InterPro" id="IPR001457">
    <property type="entry name" value="NADH_UbQ/plastoQ_OxRdtase_su6"/>
</dbReference>
<comment type="function">
    <text evidence="2">NDH-1 shuttles electrons from NADH, via FMN and iron-sulfur (Fe-S) centers, to quinones in the respiratory chain. Couples the redox reaction to proton translocation (for every two electrons transferred, four hydrogen ions are translocated across the cytoplasmic membrane), and thus conserves the redox energy in a proton gradient.</text>
</comment>
<feature type="transmembrane region" description="Helical" evidence="2">
    <location>
        <begin position="6"/>
        <end position="24"/>
    </location>
</feature>
<feature type="transmembrane region" description="Helical" evidence="2">
    <location>
        <begin position="53"/>
        <end position="76"/>
    </location>
</feature>
<dbReference type="Gene3D" id="1.20.120.1200">
    <property type="entry name" value="NADH-ubiquinone/plastoquinone oxidoreductase chain 6, subunit NuoJ"/>
    <property type="match status" value="1"/>
</dbReference>
<evidence type="ECO:0000313" key="4">
    <source>
        <dbReference type="Proteomes" id="UP000644147"/>
    </source>
</evidence>
<proteinExistence type="inferred from homology"/>
<comment type="caution">
    <text evidence="3">The sequence shown here is derived from an EMBL/GenBank/DDBJ whole genome shotgun (WGS) entry which is preliminary data.</text>
</comment>
<feature type="transmembrane region" description="Helical" evidence="2">
    <location>
        <begin position="29"/>
        <end position="47"/>
    </location>
</feature>
<reference evidence="3 4" key="1">
    <citation type="submission" date="2020-12" db="EMBL/GenBank/DDBJ databases">
        <title>Bacterial novel species Adhaeribacter sp. BT258 isolated from soil.</title>
        <authorList>
            <person name="Jung H.-Y."/>
        </authorList>
    </citation>
    <scope>NUCLEOTIDE SEQUENCE [LARGE SCALE GENOMIC DNA]</scope>
    <source>
        <strain evidence="3 4">BT258</strain>
    </source>
</reference>
<keyword evidence="2" id="KW-0874">Quinone</keyword>